<organism evidence="2 3">
    <name type="scientific">Paraburkholderia xenovorans (strain LB400)</name>
    <dbReference type="NCBI Taxonomy" id="266265"/>
    <lineage>
        <taxon>Bacteria</taxon>
        <taxon>Pseudomonadati</taxon>
        <taxon>Pseudomonadota</taxon>
        <taxon>Betaproteobacteria</taxon>
        <taxon>Burkholderiales</taxon>
        <taxon>Burkholderiaceae</taxon>
        <taxon>Paraburkholderia</taxon>
    </lineage>
</organism>
<dbReference type="EMBL" id="CP000271">
    <property type="protein sequence ID" value="ABE35860.1"/>
    <property type="molecule type" value="Genomic_DNA"/>
</dbReference>
<dbReference type="Proteomes" id="UP000001817">
    <property type="component" value="Chromosome 2"/>
</dbReference>
<reference evidence="2 3" key="1">
    <citation type="journal article" date="2006" name="Proc. Natl. Acad. Sci. U.S.A.">
        <title>Burkholderia xenovorans LB400 harbors a multi-replicon, 9.73-Mbp genome shaped for versatility.</title>
        <authorList>
            <person name="Chain P.S."/>
            <person name="Denef V.J."/>
            <person name="Konstantinidis K.T."/>
            <person name="Vergez L.M."/>
            <person name="Agullo L."/>
            <person name="Reyes V.L."/>
            <person name="Hauser L."/>
            <person name="Cordova M."/>
            <person name="Gomez L."/>
            <person name="Gonzalez M."/>
            <person name="Land M."/>
            <person name="Lao V."/>
            <person name="Larimer F."/>
            <person name="LiPuma J.J."/>
            <person name="Mahenthiralingam E."/>
            <person name="Malfatti S.A."/>
            <person name="Marx C.J."/>
            <person name="Parnell J.J."/>
            <person name="Ramette A."/>
            <person name="Richardson P."/>
            <person name="Seeger M."/>
            <person name="Smith D."/>
            <person name="Spilker T."/>
            <person name="Sul W.J."/>
            <person name="Tsoi T.V."/>
            <person name="Ulrich L.E."/>
            <person name="Zhulin I.B."/>
            <person name="Tiedje J.M."/>
        </authorList>
    </citation>
    <scope>NUCLEOTIDE SEQUENCE [LARGE SCALE GENOMIC DNA]</scope>
    <source>
        <strain evidence="2 3">LB400</strain>
    </source>
</reference>
<evidence type="ECO:0000256" key="1">
    <source>
        <dbReference type="SAM" id="MobiDB-lite"/>
    </source>
</evidence>
<keyword evidence="3" id="KW-1185">Reference proteome</keyword>
<feature type="region of interest" description="Disordered" evidence="1">
    <location>
        <begin position="124"/>
        <end position="148"/>
    </location>
</feature>
<dbReference type="AlphaFoldDB" id="Q13J79"/>
<gene>
    <name evidence="2" type="ORF">Bxe_B0068</name>
</gene>
<protein>
    <submittedName>
        <fullName evidence="2">Uncharacterized protein</fullName>
    </submittedName>
</protein>
<proteinExistence type="predicted"/>
<name>Q13J79_PARXL</name>
<evidence type="ECO:0000313" key="3">
    <source>
        <dbReference type="Proteomes" id="UP000001817"/>
    </source>
</evidence>
<evidence type="ECO:0000313" key="2">
    <source>
        <dbReference type="EMBL" id="ABE35860.1"/>
    </source>
</evidence>
<accession>Q13J79</accession>
<dbReference type="KEGG" id="bxe:Bxe_B0068"/>
<sequence length="174" mass="19437">MKMAGYSPTKLEHVDVWEAQPVNRKSARWHGGLVTRCWRHAMPRVMYKSALCPRLDEPLYRDRNDITGAVTLGPKSESGQKHGDSSATFLFVIHYKWSGFRAEAAPRQHLAMPPTPSFQHVISAASSHHRRSGSVPSRDRLGLGNRPGRPRCRAVETIGDNTYRGRLGACCPAH</sequence>